<dbReference type="GO" id="GO:0043138">
    <property type="term" value="F:3'-5' DNA helicase activity"/>
    <property type="evidence" value="ECO:0007669"/>
    <property type="project" value="TreeGrafter"/>
</dbReference>
<dbReference type="PROSITE" id="PS51194">
    <property type="entry name" value="HELICASE_CTER"/>
    <property type="match status" value="1"/>
</dbReference>
<keyword evidence="7" id="KW-1185">Reference proteome</keyword>
<dbReference type="CDD" id="cd17923">
    <property type="entry name" value="DEXHc_Hrq1-like"/>
    <property type="match status" value="1"/>
</dbReference>
<dbReference type="PANTHER" id="PTHR47957">
    <property type="entry name" value="ATP-DEPENDENT HELICASE HRQ1"/>
    <property type="match status" value="1"/>
</dbReference>
<keyword evidence="6" id="KW-0378">Hydrolase</keyword>
<dbReference type="FunFam" id="3.40.50.300:FF:001137">
    <property type="entry name" value="DEAD/DEAH box helicase"/>
    <property type="match status" value="1"/>
</dbReference>
<feature type="region of interest" description="Disordered" evidence="3">
    <location>
        <begin position="119"/>
        <end position="139"/>
    </location>
</feature>
<evidence type="ECO:0000259" key="5">
    <source>
        <dbReference type="PROSITE" id="PS51194"/>
    </source>
</evidence>
<gene>
    <name evidence="6" type="ORF">STAS_15125</name>
</gene>
<dbReference type="GO" id="GO:0036297">
    <property type="term" value="P:interstrand cross-link repair"/>
    <property type="evidence" value="ECO:0007669"/>
    <property type="project" value="TreeGrafter"/>
</dbReference>
<evidence type="ECO:0000256" key="2">
    <source>
        <dbReference type="ARBA" id="ARBA00022840"/>
    </source>
</evidence>
<dbReference type="AlphaFoldDB" id="A0A5A7Q1A1"/>
<proteinExistence type="predicted"/>
<dbReference type="Proteomes" id="UP000325081">
    <property type="component" value="Unassembled WGS sequence"/>
</dbReference>
<evidence type="ECO:0000313" key="7">
    <source>
        <dbReference type="Proteomes" id="UP000325081"/>
    </source>
</evidence>
<dbReference type="GO" id="GO:0005524">
    <property type="term" value="F:ATP binding"/>
    <property type="evidence" value="ECO:0007669"/>
    <property type="project" value="UniProtKB-KW"/>
</dbReference>
<dbReference type="PROSITE" id="PS51192">
    <property type="entry name" value="HELICASE_ATP_BIND_1"/>
    <property type="match status" value="1"/>
</dbReference>
<dbReference type="OrthoDB" id="18781at2759"/>
<dbReference type="CDD" id="cd18797">
    <property type="entry name" value="SF2_C_Hrq"/>
    <property type="match status" value="1"/>
</dbReference>
<dbReference type="EMBL" id="BKCP01005516">
    <property type="protein sequence ID" value="GER38598.1"/>
    <property type="molecule type" value="Genomic_DNA"/>
</dbReference>
<comment type="caution">
    <text evidence="6">The sequence shown here is derived from an EMBL/GenBank/DDBJ whole genome shotgun (WGS) entry which is preliminary data.</text>
</comment>
<dbReference type="Pfam" id="PF00270">
    <property type="entry name" value="DEAD"/>
    <property type="match status" value="1"/>
</dbReference>
<dbReference type="Gene3D" id="3.40.50.300">
    <property type="entry name" value="P-loop containing nucleotide triphosphate hydrolases"/>
    <property type="match status" value="2"/>
</dbReference>
<evidence type="ECO:0000313" key="6">
    <source>
        <dbReference type="EMBL" id="GER38598.1"/>
    </source>
</evidence>
<dbReference type="InterPro" id="IPR018973">
    <property type="entry name" value="MZB"/>
</dbReference>
<dbReference type="GO" id="GO:0005634">
    <property type="term" value="C:nucleus"/>
    <property type="evidence" value="ECO:0007669"/>
    <property type="project" value="TreeGrafter"/>
</dbReference>
<dbReference type="GO" id="GO:0006289">
    <property type="term" value="P:nucleotide-excision repair"/>
    <property type="evidence" value="ECO:0007669"/>
    <property type="project" value="TreeGrafter"/>
</dbReference>
<dbReference type="SMART" id="SM00490">
    <property type="entry name" value="HELICc"/>
    <property type="match status" value="1"/>
</dbReference>
<dbReference type="SMART" id="SM00487">
    <property type="entry name" value="DEXDc"/>
    <property type="match status" value="1"/>
</dbReference>
<evidence type="ECO:0000256" key="1">
    <source>
        <dbReference type="ARBA" id="ARBA00022741"/>
    </source>
</evidence>
<reference evidence="7" key="1">
    <citation type="journal article" date="2019" name="Curr. Biol.">
        <title>Genome Sequence of Striga asiatica Provides Insight into the Evolution of Plant Parasitism.</title>
        <authorList>
            <person name="Yoshida S."/>
            <person name="Kim S."/>
            <person name="Wafula E.K."/>
            <person name="Tanskanen J."/>
            <person name="Kim Y.M."/>
            <person name="Honaas L."/>
            <person name="Yang Z."/>
            <person name="Spallek T."/>
            <person name="Conn C.E."/>
            <person name="Ichihashi Y."/>
            <person name="Cheong K."/>
            <person name="Cui S."/>
            <person name="Der J.P."/>
            <person name="Gundlach H."/>
            <person name="Jiao Y."/>
            <person name="Hori C."/>
            <person name="Ishida J.K."/>
            <person name="Kasahara H."/>
            <person name="Kiba T."/>
            <person name="Kim M.S."/>
            <person name="Koo N."/>
            <person name="Laohavisit A."/>
            <person name="Lee Y.H."/>
            <person name="Lumba S."/>
            <person name="McCourt P."/>
            <person name="Mortimer J.C."/>
            <person name="Mutuku J.M."/>
            <person name="Nomura T."/>
            <person name="Sasaki-Sekimoto Y."/>
            <person name="Seto Y."/>
            <person name="Wang Y."/>
            <person name="Wakatake T."/>
            <person name="Sakakibara H."/>
            <person name="Demura T."/>
            <person name="Yamaguchi S."/>
            <person name="Yoneyama K."/>
            <person name="Manabe R.I."/>
            <person name="Nelson D.C."/>
            <person name="Schulman A.H."/>
            <person name="Timko M.P."/>
            <person name="dePamphilis C.W."/>
            <person name="Choi D."/>
            <person name="Shirasu K."/>
        </authorList>
    </citation>
    <scope>NUCLEOTIDE SEQUENCE [LARGE SCALE GENOMIC DNA]</scope>
    <source>
        <strain evidence="7">cv. UVA1</strain>
    </source>
</reference>
<sequence>MDGGVNEREIEVRSLTGETIRALIGANKTVEDLKLLLKHTFPPASSSPNFHLFLKARLISQIPFTRLRSAFCELFIPSSYYIARGRKLNLKSQISSYVIGVGEFLVLVPFVTKGRKNGNGMSSYQDTSNDQNKPEAGFTAMGGMATASSRAMNRKKDSNNDKEKRNSYDIVLSILQGCGGDLIDEKMVEKFLQFINSSSCLCDPATGYCVMRESSASPFSELDSCNNNMLCFCPLWLKDIMSAFSFVNIYSACLELCKKRISICALEEPLDRLHKIGFRPGIVELELLSQLCPKVLCIVNNEIEATELPDAVIIMRSSADKRDQHDAELNRAAKRLPRSKFVNLMQKRETSLKAILSKAAKSLMSADGADMIKPFSLEDLLTSVKKADTTSAEKNVKQVRRRNSDASNSLSYEIHCHDTKSLLPEEMVEHLHSTLGTQGQVVHIEKISARGAKYVDIPCQLSDNVKSALNRVGITRLYSHQAESIQASLAGKHVIVATMTSSGKSLCYNIPVVEALLHNPLACALYLFPTKALAQDQLRALSALTHGLDNSLNIGIYDGDTSQEDRLWLRDNARLLITNPDMLHISILPFHGKFSRILSNLRFIVIDEAHYYKGTFGCHASLIFRRLRRICSHVYSSDPSFVFSTATSANPKEHAMELANLPTIELIENDGSPSGLKLFILWNPPLCLKTVWKRTKTSMEANGSVSKTVVPGRSSPILEVSYLFAEMVQHGLRCITFCKTRKLCELVLCHTREILRESAPHLADKVCSYRGGYMADDRRKIESDFFNGNICGIAATNALELGIDVGHIDVTLHLGFPGSIASLWQQAGRSGRREKPSLAIYVAFEGPLDQYFMKFPYKLFRGPIECCHVDPTNDQALQQHLTCSALEHPLSLLHDEKYFGSGLEKAIKSLKSKGFLSTDLSRESAARIWTYIGHEKSPSSAVNIRSMERVRYKVIDKLNNEVLEEIEESKAFFQVYEGAVYMNQGKTYLVKHLDLASKIAWCQRADVNYYTKTRDYTEIHIIGSNIPMEYKKLLPAYPATASIDQLARTTAQTNTCKVTTTWFGFRRIWKRSNEVIDTVELSLPDYSYESQAVWIRVPQSVKTAVESSHYTFRAGLHAAGHALRNVIPLFIICNQSDLSSECANPYENHYVPERILLYDPHPGGTGISAKVQPIFTELLIAASELLSSCHCSGEAGCPNCVQNLACTEYNEVLHKEAALMIIKGVLEAEAA</sequence>
<dbReference type="GO" id="GO:0003676">
    <property type="term" value="F:nucleic acid binding"/>
    <property type="evidence" value="ECO:0007669"/>
    <property type="project" value="InterPro"/>
</dbReference>
<keyword evidence="2" id="KW-0067">ATP-binding</keyword>
<dbReference type="Pfam" id="PF00271">
    <property type="entry name" value="Helicase_C"/>
    <property type="match status" value="1"/>
</dbReference>
<organism evidence="6 7">
    <name type="scientific">Striga asiatica</name>
    <name type="common">Asiatic witchweed</name>
    <name type="synonym">Buchnera asiatica</name>
    <dbReference type="NCBI Taxonomy" id="4170"/>
    <lineage>
        <taxon>Eukaryota</taxon>
        <taxon>Viridiplantae</taxon>
        <taxon>Streptophyta</taxon>
        <taxon>Embryophyta</taxon>
        <taxon>Tracheophyta</taxon>
        <taxon>Spermatophyta</taxon>
        <taxon>Magnoliopsida</taxon>
        <taxon>eudicotyledons</taxon>
        <taxon>Gunneridae</taxon>
        <taxon>Pentapetalae</taxon>
        <taxon>asterids</taxon>
        <taxon>lamiids</taxon>
        <taxon>Lamiales</taxon>
        <taxon>Orobanchaceae</taxon>
        <taxon>Buchnereae</taxon>
        <taxon>Striga</taxon>
    </lineage>
</organism>
<dbReference type="InterPro" id="IPR055227">
    <property type="entry name" value="HRQ1_WHD"/>
</dbReference>
<protein>
    <submittedName>
        <fullName evidence="6">Dead box ATP-dependent RNA helicase</fullName>
    </submittedName>
</protein>
<evidence type="ECO:0000256" key="3">
    <source>
        <dbReference type="SAM" id="MobiDB-lite"/>
    </source>
</evidence>
<accession>A0A5A7Q1A1</accession>
<feature type="compositionally biased region" description="Polar residues" evidence="3">
    <location>
        <begin position="119"/>
        <end position="131"/>
    </location>
</feature>
<name>A0A5A7Q1A1_STRAF</name>
<dbReference type="InterPro" id="IPR011545">
    <property type="entry name" value="DEAD/DEAH_box_helicase_dom"/>
</dbReference>
<dbReference type="InterPro" id="IPR027417">
    <property type="entry name" value="P-loop_NTPase"/>
</dbReference>
<feature type="domain" description="Helicase C-terminal" evidence="5">
    <location>
        <begin position="719"/>
        <end position="878"/>
    </location>
</feature>
<dbReference type="InterPro" id="IPR001650">
    <property type="entry name" value="Helicase_C-like"/>
</dbReference>
<keyword evidence="1" id="KW-0547">Nucleotide-binding</keyword>
<dbReference type="PANTHER" id="PTHR47957:SF3">
    <property type="entry name" value="ATP-DEPENDENT HELICASE HRQ1"/>
    <property type="match status" value="1"/>
</dbReference>
<dbReference type="Pfam" id="PF09369">
    <property type="entry name" value="MZB"/>
    <property type="match status" value="1"/>
</dbReference>
<evidence type="ECO:0000259" key="4">
    <source>
        <dbReference type="PROSITE" id="PS51192"/>
    </source>
</evidence>
<dbReference type="SUPFAM" id="SSF52540">
    <property type="entry name" value="P-loop containing nucleoside triphosphate hydrolases"/>
    <property type="match status" value="1"/>
</dbReference>
<dbReference type="InterPro" id="IPR014001">
    <property type="entry name" value="Helicase_ATP-bd"/>
</dbReference>
<feature type="domain" description="Helicase ATP-binding" evidence="4">
    <location>
        <begin position="485"/>
        <end position="666"/>
    </location>
</feature>
<keyword evidence="6" id="KW-0347">Helicase</keyword>
<dbReference type="Pfam" id="PF22982">
    <property type="entry name" value="WHD_HRQ1"/>
    <property type="match status" value="1"/>
</dbReference>